<dbReference type="AlphaFoldDB" id="A0A0D2LV69"/>
<keyword evidence="12" id="KW-1185">Reference proteome</keyword>
<dbReference type="OrthoDB" id="20295at2759"/>
<evidence type="ECO:0000256" key="4">
    <source>
        <dbReference type="ARBA" id="ARBA00007434"/>
    </source>
</evidence>
<evidence type="ECO:0000256" key="2">
    <source>
        <dbReference type="ARBA" id="ARBA00004496"/>
    </source>
</evidence>
<dbReference type="STRING" id="145388.A0A0D2LV69"/>
<dbReference type="EMBL" id="KK104706">
    <property type="protein sequence ID" value="KIY93521.1"/>
    <property type="molecule type" value="Genomic_DNA"/>
</dbReference>
<evidence type="ECO:0000256" key="6">
    <source>
        <dbReference type="ARBA" id="ARBA00022490"/>
    </source>
</evidence>
<comment type="pathway">
    <text evidence="3">Protein modification; protein ubiquitination.</text>
</comment>
<evidence type="ECO:0000256" key="8">
    <source>
        <dbReference type="ARBA" id="ARBA00022786"/>
    </source>
</evidence>
<feature type="compositionally biased region" description="Gly residues" evidence="9">
    <location>
        <begin position="101"/>
        <end position="112"/>
    </location>
</feature>
<dbReference type="SMART" id="SM00504">
    <property type="entry name" value="Ubox"/>
    <property type="match status" value="1"/>
</dbReference>
<dbReference type="KEGG" id="mng:MNEG_14442"/>
<dbReference type="PANTHER" id="PTHR13931:SF2">
    <property type="entry name" value="UBIQUITIN CONJUGATION FACTOR E4 B"/>
    <property type="match status" value="1"/>
</dbReference>
<dbReference type="InterPro" id="IPR013083">
    <property type="entry name" value="Znf_RING/FYVE/PHD"/>
</dbReference>
<dbReference type="GO" id="GO:0005634">
    <property type="term" value="C:nucleus"/>
    <property type="evidence" value="ECO:0007669"/>
    <property type="project" value="TreeGrafter"/>
</dbReference>
<keyword evidence="7" id="KW-0808">Transferase</keyword>
<protein>
    <recommendedName>
        <fullName evidence="5">RING-type E3 ubiquitin transferase</fullName>
        <ecNumber evidence="5">2.3.2.27</ecNumber>
    </recommendedName>
</protein>
<dbReference type="FunFam" id="3.30.40.10:FF:000055">
    <property type="entry name" value="Ubiquitin conjugation factor e4 a"/>
    <property type="match status" value="1"/>
</dbReference>
<dbReference type="Proteomes" id="UP000054498">
    <property type="component" value="Unassembled WGS sequence"/>
</dbReference>
<evidence type="ECO:0000313" key="11">
    <source>
        <dbReference type="EMBL" id="KIY93521.1"/>
    </source>
</evidence>
<keyword evidence="6" id="KW-0963">Cytoplasm</keyword>
<evidence type="ECO:0000256" key="3">
    <source>
        <dbReference type="ARBA" id="ARBA00004906"/>
    </source>
</evidence>
<dbReference type="GO" id="GO:0034450">
    <property type="term" value="F:ubiquitin-ubiquitin ligase activity"/>
    <property type="evidence" value="ECO:0007669"/>
    <property type="project" value="InterPro"/>
</dbReference>
<dbReference type="SUPFAM" id="SSF57850">
    <property type="entry name" value="RING/U-box"/>
    <property type="match status" value="1"/>
</dbReference>
<dbReference type="GO" id="GO:0000151">
    <property type="term" value="C:ubiquitin ligase complex"/>
    <property type="evidence" value="ECO:0007669"/>
    <property type="project" value="InterPro"/>
</dbReference>
<reference evidence="11 12" key="1">
    <citation type="journal article" date="2013" name="BMC Genomics">
        <title>Reconstruction of the lipid metabolism for the microalga Monoraphidium neglectum from its genome sequence reveals characteristics suitable for biofuel production.</title>
        <authorList>
            <person name="Bogen C."/>
            <person name="Al-Dilaimi A."/>
            <person name="Albersmeier A."/>
            <person name="Wichmann J."/>
            <person name="Grundmann M."/>
            <person name="Rupp O."/>
            <person name="Lauersen K.J."/>
            <person name="Blifernez-Klassen O."/>
            <person name="Kalinowski J."/>
            <person name="Goesmann A."/>
            <person name="Mussgnug J.H."/>
            <person name="Kruse O."/>
        </authorList>
    </citation>
    <scope>NUCLEOTIDE SEQUENCE [LARGE SCALE GENOMIC DNA]</scope>
    <source>
        <strain evidence="11 12">SAG 48.87</strain>
    </source>
</reference>
<evidence type="ECO:0000256" key="7">
    <source>
        <dbReference type="ARBA" id="ARBA00022679"/>
    </source>
</evidence>
<dbReference type="GO" id="GO:0000209">
    <property type="term" value="P:protein polyubiquitination"/>
    <property type="evidence" value="ECO:0007669"/>
    <property type="project" value="TreeGrafter"/>
</dbReference>
<proteinExistence type="inferred from homology"/>
<gene>
    <name evidence="11" type="ORF">MNEG_14442</name>
</gene>
<feature type="region of interest" description="Disordered" evidence="9">
    <location>
        <begin position="96"/>
        <end position="119"/>
    </location>
</feature>
<dbReference type="RefSeq" id="XP_013892541.1">
    <property type="nucleotide sequence ID" value="XM_014037087.1"/>
</dbReference>
<comment type="catalytic activity">
    <reaction evidence="1">
        <text>S-ubiquitinyl-[E2 ubiquitin-conjugating enzyme]-L-cysteine + [acceptor protein]-L-lysine = [E2 ubiquitin-conjugating enzyme]-L-cysteine + N(6)-ubiquitinyl-[acceptor protein]-L-lysine.</text>
        <dbReference type="EC" id="2.3.2.27"/>
    </reaction>
</comment>
<sequence length="119" mass="12585">LDALSARVAQAAARRERRDEALADPPDEFLDPVYYTLMTDPVVSPASGTTFDRAVIRRHLLSDPRDPLNREPLSPYDLRPDAALKARIDEWVARQRAKAASGGGGGGGGSGGAAAMEAG</sequence>
<accession>A0A0D2LV69</accession>
<evidence type="ECO:0000313" key="12">
    <source>
        <dbReference type="Proteomes" id="UP000054498"/>
    </source>
</evidence>
<dbReference type="Pfam" id="PF04564">
    <property type="entry name" value="U-box"/>
    <property type="match status" value="1"/>
</dbReference>
<dbReference type="GeneID" id="25732005"/>
<dbReference type="GO" id="GO:0036503">
    <property type="term" value="P:ERAD pathway"/>
    <property type="evidence" value="ECO:0007669"/>
    <property type="project" value="InterPro"/>
</dbReference>
<organism evidence="11 12">
    <name type="scientific">Monoraphidium neglectum</name>
    <dbReference type="NCBI Taxonomy" id="145388"/>
    <lineage>
        <taxon>Eukaryota</taxon>
        <taxon>Viridiplantae</taxon>
        <taxon>Chlorophyta</taxon>
        <taxon>core chlorophytes</taxon>
        <taxon>Chlorophyceae</taxon>
        <taxon>CS clade</taxon>
        <taxon>Sphaeropleales</taxon>
        <taxon>Selenastraceae</taxon>
        <taxon>Monoraphidium</taxon>
    </lineage>
</organism>
<comment type="subcellular location">
    <subcellularLocation>
        <location evidence="2">Cytoplasm</location>
    </subcellularLocation>
</comment>
<feature type="non-terminal residue" evidence="11">
    <location>
        <position position="1"/>
    </location>
</feature>
<keyword evidence="8" id="KW-0833">Ubl conjugation pathway</keyword>
<dbReference type="EC" id="2.3.2.27" evidence="5"/>
<evidence type="ECO:0000256" key="1">
    <source>
        <dbReference type="ARBA" id="ARBA00000900"/>
    </source>
</evidence>
<feature type="domain" description="U-box" evidence="10">
    <location>
        <begin position="24"/>
        <end position="98"/>
    </location>
</feature>
<dbReference type="Gene3D" id="3.30.40.10">
    <property type="entry name" value="Zinc/RING finger domain, C3HC4 (zinc finger)"/>
    <property type="match status" value="1"/>
</dbReference>
<dbReference type="UniPathway" id="UPA00143"/>
<dbReference type="PANTHER" id="PTHR13931">
    <property type="entry name" value="UBIQUITINATION FACTOR E4"/>
    <property type="match status" value="1"/>
</dbReference>
<evidence type="ECO:0000256" key="5">
    <source>
        <dbReference type="ARBA" id="ARBA00012483"/>
    </source>
</evidence>
<dbReference type="PROSITE" id="PS51698">
    <property type="entry name" value="U_BOX"/>
    <property type="match status" value="1"/>
</dbReference>
<dbReference type="InterPro" id="IPR045132">
    <property type="entry name" value="UBE4"/>
</dbReference>
<evidence type="ECO:0000259" key="10">
    <source>
        <dbReference type="PROSITE" id="PS51698"/>
    </source>
</evidence>
<dbReference type="GO" id="GO:0005737">
    <property type="term" value="C:cytoplasm"/>
    <property type="evidence" value="ECO:0007669"/>
    <property type="project" value="UniProtKB-SubCell"/>
</dbReference>
<dbReference type="InterPro" id="IPR003613">
    <property type="entry name" value="Ubox_domain"/>
</dbReference>
<evidence type="ECO:0000256" key="9">
    <source>
        <dbReference type="SAM" id="MobiDB-lite"/>
    </source>
</evidence>
<name>A0A0D2LV69_9CHLO</name>
<comment type="similarity">
    <text evidence="4">Belongs to the ubiquitin conjugation factor E4 family.</text>
</comment>